<evidence type="ECO:0000256" key="4">
    <source>
        <dbReference type="ARBA" id="ARBA00022801"/>
    </source>
</evidence>
<evidence type="ECO:0000313" key="10">
    <source>
        <dbReference type="EMBL" id="MBL0683219.1"/>
    </source>
</evidence>
<dbReference type="EC" id="3.5.2.7" evidence="2 8"/>
<dbReference type="GO" id="GO:0019556">
    <property type="term" value="P:L-histidine catabolic process to glutamate and formamide"/>
    <property type="evidence" value="ECO:0007669"/>
    <property type="project" value="UniProtKB-UniRule"/>
</dbReference>
<dbReference type="Gene3D" id="3.20.20.140">
    <property type="entry name" value="Metal-dependent hydrolases"/>
    <property type="match status" value="1"/>
</dbReference>
<evidence type="ECO:0000256" key="8">
    <source>
        <dbReference type="NCBIfam" id="TIGR01224"/>
    </source>
</evidence>
<organism evidence="10 11">
    <name type="scientific">Aquimarina mytili</name>
    <dbReference type="NCBI Taxonomy" id="874423"/>
    <lineage>
        <taxon>Bacteria</taxon>
        <taxon>Pseudomonadati</taxon>
        <taxon>Bacteroidota</taxon>
        <taxon>Flavobacteriia</taxon>
        <taxon>Flavobacteriales</taxon>
        <taxon>Flavobacteriaceae</taxon>
        <taxon>Aquimarina</taxon>
    </lineage>
</organism>
<evidence type="ECO:0000256" key="1">
    <source>
        <dbReference type="ARBA" id="ARBA00005023"/>
    </source>
</evidence>
<dbReference type="Pfam" id="PF01979">
    <property type="entry name" value="Amidohydro_1"/>
    <property type="match status" value="1"/>
</dbReference>
<evidence type="ECO:0000256" key="5">
    <source>
        <dbReference type="ARBA" id="ARBA00022808"/>
    </source>
</evidence>
<name>A0A936ZP78_9FLAO</name>
<dbReference type="GO" id="GO:0050480">
    <property type="term" value="F:imidazolonepropionase activity"/>
    <property type="evidence" value="ECO:0007669"/>
    <property type="project" value="UniProtKB-UniRule"/>
</dbReference>
<keyword evidence="6" id="KW-0862">Zinc</keyword>
<evidence type="ECO:0000256" key="7">
    <source>
        <dbReference type="ARBA" id="ARBA00023004"/>
    </source>
</evidence>
<reference evidence="10" key="1">
    <citation type="submission" date="2021-01" db="EMBL/GenBank/DDBJ databases">
        <authorList>
            <person name="Zhong Y.L."/>
        </authorList>
    </citation>
    <scope>NUCLEOTIDE SEQUENCE</scope>
    <source>
        <strain evidence="10">KCTC 23302</strain>
    </source>
</reference>
<dbReference type="SUPFAM" id="SSF51556">
    <property type="entry name" value="Metallo-dependent hydrolases"/>
    <property type="match status" value="1"/>
</dbReference>
<evidence type="ECO:0000259" key="9">
    <source>
        <dbReference type="Pfam" id="PF01979"/>
    </source>
</evidence>
<dbReference type="NCBIfam" id="TIGR01224">
    <property type="entry name" value="hutI"/>
    <property type="match status" value="1"/>
</dbReference>
<dbReference type="InterPro" id="IPR032466">
    <property type="entry name" value="Metal_Hydrolase"/>
</dbReference>
<dbReference type="AlphaFoldDB" id="A0A936ZP78"/>
<dbReference type="SUPFAM" id="SSF51338">
    <property type="entry name" value="Composite domain of metallo-dependent hydrolases"/>
    <property type="match status" value="1"/>
</dbReference>
<keyword evidence="5" id="KW-0369">Histidine metabolism</keyword>
<dbReference type="PANTHER" id="PTHR42752">
    <property type="entry name" value="IMIDAZOLONEPROPIONASE"/>
    <property type="match status" value="1"/>
</dbReference>
<keyword evidence="11" id="KW-1185">Reference proteome</keyword>
<dbReference type="EMBL" id="JAERQJ010000002">
    <property type="protein sequence ID" value="MBL0683219.1"/>
    <property type="molecule type" value="Genomic_DNA"/>
</dbReference>
<sequence>MKKYKLIGPFSQLISLEEIATKGPIKDEELSIQNNVGILIENEKIYSIGDYTEIKKEAASLDAEIIELQANYVCTPGFVDAHTHICFSGSRARDYAMRNGGKSYLEIAEAGGGIWDTVTQTRKATQQELTYGILKRANTLLKSGITTIEVKSGYGLSVSEELKMLRAIKSANQNLEADLIPTCLAAHMLPKDFDGNHETYLDTISNTLFPILKEENLTNRIDAFIEKSAFLPSDIYLYFRKAKAMGFDITVHADQFSTGGSEVAVQMNAISADHLEASTEDEIALLSNSNVVSVALPGASIGLGCDFTPARKLLDAGGALAIASDWNPGSAPMGDLLTQACILGTFQKLSNAEVLAGITCRASAALNLNDRGRLVTGMLADFNLFRTNHFNEIFYHQGKMTPSQVWKRGDIVYSDHN</sequence>
<dbReference type="PANTHER" id="PTHR42752:SF1">
    <property type="entry name" value="IMIDAZOLONEPROPIONASE-RELATED"/>
    <property type="match status" value="1"/>
</dbReference>
<keyword evidence="4 10" id="KW-0378">Hydrolase</keyword>
<proteinExistence type="predicted"/>
<feature type="domain" description="Amidohydrolase-related" evidence="9">
    <location>
        <begin position="75"/>
        <end position="412"/>
    </location>
</feature>
<keyword evidence="3" id="KW-0479">Metal-binding</keyword>
<protein>
    <recommendedName>
        <fullName evidence="2 8">Imidazolonepropionase</fullName>
        <ecNumber evidence="2 8">3.5.2.7</ecNumber>
    </recommendedName>
</protein>
<dbReference type="GO" id="GO:0046872">
    <property type="term" value="F:metal ion binding"/>
    <property type="evidence" value="ECO:0007669"/>
    <property type="project" value="UniProtKB-KW"/>
</dbReference>
<dbReference type="InterPro" id="IPR006680">
    <property type="entry name" value="Amidohydro-rel"/>
</dbReference>
<gene>
    <name evidence="10" type="primary">hutI</name>
    <name evidence="10" type="ORF">JJQ60_06805</name>
</gene>
<comment type="pathway">
    <text evidence="1">Amino-acid degradation.</text>
</comment>
<keyword evidence="7" id="KW-0408">Iron</keyword>
<evidence type="ECO:0000313" key="11">
    <source>
        <dbReference type="Proteomes" id="UP000651057"/>
    </source>
</evidence>
<dbReference type="InterPro" id="IPR005920">
    <property type="entry name" value="HutI"/>
</dbReference>
<dbReference type="Proteomes" id="UP000651057">
    <property type="component" value="Unassembled WGS sequence"/>
</dbReference>
<evidence type="ECO:0000256" key="3">
    <source>
        <dbReference type="ARBA" id="ARBA00022723"/>
    </source>
</evidence>
<evidence type="ECO:0000256" key="6">
    <source>
        <dbReference type="ARBA" id="ARBA00022833"/>
    </source>
</evidence>
<dbReference type="GO" id="GO:0005737">
    <property type="term" value="C:cytoplasm"/>
    <property type="evidence" value="ECO:0007669"/>
    <property type="project" value="UniProtKB-UniRule"/>
</dbReference>
<dbReference type="Gene3D" id="2.30.40.10">
    <property type="entry name" value="Urease, subunit C, domain 1"/>
    <property type="match status" value="1"/>
</dbReference>
<dbReference type="RefSeq" id="WP_201918003.1">
    <property type="nucleotide sequence ID" value="NZ_BAABAX010000023.1"/>
</dbReference>
<comment type="caution">
    <text evidence="10">The sequence shown here is derived from an EMBL/GenBank/DDBJ whole genome shotgun (WGS) entry which is preliminary data.</text>
</comment>
<evidence type="ECO:0000256" key="2">
    <source>
        <dbReference type="ARBA" id="ARBA00012864"/>
    </source>
</evidence>
<accession>A0A936ZP78</accession>
<dbReference type="InterPro" id="IPR011059">
    <property type="entry name" value="Metal-dep_hydrolase_composite"/>
</dbReference>